<evidence type="ECO:0000256" key="3">
    <source>
        <dbReference type="ARBA" id="ARBA00022692"/>
    </source>
</evidence>
<dbReference type="PANTHER" id="PTHR32196">
    <property type="entry name" value="ABC TRANSPORTER PERMEASE PROTEIN YPHD-RELATED-RELATED"/>
    <property type="match status" value="1"/>
</dbReference>
<gene>
    <name evidence="7" type="ORF">METZ01_LOCUS363407</name>
</gene>
<feature type="non-terminal residue" evidence="7">
    <location>
        <position position="1"/>
    </location>
</feature>
<dbReference type="CDD" id="cd06579">
    <property type="entry name" value="TM_PBP1_transp_AraH_like"/>
    <property type="match status" value="1"/>
</dbReference>
<dbReference type="GO" id="GO:0022857">
    <property type="term" value="F:transmembrane transporter activity"/>
    <property type="evidence" value="ECO:0007669"/>
    <property type="project" value="InterPro"/>
</dbReference>
<dbReference type="AlphaFoldDB" id="A0A382SL75"/>
<evidence type="ECO:0008006" key="8">
    <source>
        <dbReference type="Google" id="ProtNLM"/>
    </source>
</evidence>
<dbReference type="InterPro" id="IPR001851">
    <property type="entry name" value="ABC_transp_permease"/>
</dbReference>
<dbReference type="Pfam" id="PF02653">
    <property type="entry name" value="BPD_transp_2"/>
    <property type="match status" value="1"/>
</dbReference>
<evidence type="ECO:0000313" key="7">
    <source>
        <dbReference type="EMBL" id="SVD10553.1"/>
    </source>
</evidence>
<evidence type="ECO:0000256" key="6">
    <source>
        <dbReference type="SAM" id="Phobius"/>
    </source>
</evidence>
<feature type="transmembrane region" description="Helical" evidence="6">
    <location>
        <begin position="228"/>
        <end position="245"/>
    </location>
</feature>
<accession>A0A382SL75</accession>
<keyword evidence="2" id="KW-1003">Cell membrane</keyword>
<organism evidence="7">
    <name type="scientific">marine metagenome</name>
    <dbReference type="NCBI Taxonomy" id="408172"/>
    <lineage>
        <taxon>unclassified sequences</taxon>
        <taxon>metagenomes</taxon>
        <taxon>ecological metagenomes</taxon>
    </lineage>
</organism>
<comment type="subcellular location">
    <subcellularLocation>
        <location evidence="1">Cell membrane</location>
        <topology evidence="1">Multi-pass membrane protein</topology>
    </subcellularLocation>
</comment>
<protein>
    <recommendedName>
        <fullName evidence="8">Sugar ABC transporter permease</fullName>
    </recommendedName>
</protein>
<feature type="transmembrane region" description="Helical" evidence="6">
    <location>
        <begin position="200"/>
        <end position="222"/>
    </location>
</feature>
<feature type="transmembrane region" description="Helical" evidence="6">
    <location>
        <begin position="145"/>
        <end position="164"/>
    </location>
</feature>
<keyword evidence="4 6" id="KW-1133">Transmembrane helix</keyword>
<dbReference type="EMBL" id="UINC01129867">
    <property type="protein sequence ID" value="SVD10553.1"/>
    <property type="molecule type" value="Genomic_DNA"/>
</dbReference>
<proteinExistence type="predicted"/>
<keyword evidence="5 6" id="KW-0472">Membrane</keyword>
<name>A0A382SL75_9ZZZZ</name>
<dbReference type="GO" id="GO:0005886">
    <property type="term" value="C:plasma membrane"/>
    <property type="evidence" value="ECO:0007669"/>
    <property type="project" value="UniProtKB-SubCell"/>
</dbReference>
<feature type="transmembrane region" description="Helical" evidence="6">
    <location>
        <begin position="176"/>
        <end position="193"/>
    </location>
</feature>
<keyword evidence="3 6" id="KW-0812">Transmembrane</keyword>
<feature type="transmembrane region" description="Helical" evidence="6">
    <location>
        <begin position="90"/>
        <end position="114"/>
    </location>
</feature>
<sequence length="262" mass="28525">IVLLLLLSIGIGLMHGLLVTKVKLQPFVVTLCGLLFYRGISRWLTDDQTMQYPGTEAFNSFFSGKLILVSTTNLTTLEEWLGFRYGPTKIIEIFGLPAPFFFLVFITILAAIFLNRTIWGRYLLALGNNEDGARYSGIQTDRLKIAAYVICSFLAGLAGLLFAYELDSVQPSTSGEFYELYAIAAAVLGGCSLRGGQGAILGVIIAAAVIRLLRNSIALVGIDTQLEFAVIGIVILGGVTVDEIIKRIMAKRRTAQLHAAKK</sequence>
<evidence type="ECO:0000256" key="2">
    <source>
        <dbReference type="ARBA" id="ARBA00022475"/>
    </source>
</evidence>
<reference evidence="7" key="1">
    <citation type="submission" date="2018-05" db="EMBL/GenBank/DDBJ databases">
        <authorList>
            <person name="Lanie J.A."/>
            <person name="Ng W.-L."/>
            <person name="Kazmierczak K.M."/>
            <person name="Andrzejewski T.M."/>
            <person name="Davidsen T.M."/>
            <person name="Wayne K.J."/>
            <person name="Tettelin H."/>
            <person name="Glass J.I."/>
            <person name="Rusch D."/>
            <person name="Podicherti R."/>
            <person name="Tsui H.-C.T."/>
            <person name="Winkler M.E."/>
        </authorList>
    </citation>
    <scope>NUCLEOTIDE SEQUENCE</scope>
</reference>
<dbReference type="PANTHER" id="PTHR32196:SF15">
    <property type="entry name" value="SUGAR ABC TRANSPORTER PERMEASE PROTEIN"/>
    <property type="match status" value="1"/>
</dbReference>
<evidence type="ECO:0000256" key="5">
    <source>
        <dbReference type="ARBA" id="ARBA00023136"/>
    </source>
</evidence>
<evidence type="ECO:0000256" key="4">
    <source>
        <dbReference type="ARBA" id="ARBA00022989"/>
    </source>
</evidence>
<evidence type="ECO:0000256" key="1">
    <source>
        <dbReference type="ARBA" id="ARBA00004651"/>
    </source>
</evidence>